<dbReference type="Proteomes" id="UP000187001">
    <property type="component" value="Unassembled WGS sequence"/>
</dbReference>
<evidence type="ECO:0000313" key="2">
    <source>
        <dbReference type="Proteomes" id="UP000187001"/>
    </source>
</evidence>
<evidence type="ECO:0000313" key="1">
    <source>
        <dbReference type="EMBL" id="OMC51954.1"/>
    </source>
</evidence>
<reference evidence="1 2" key="1">
    <citation type="submission" date="2016-07" db="EMBL/GenBank/DDBJ databases">
        <authorList>
            <person name="Sutton G."/>
            <person name="Brinkac L."/>
            <person name="Sanka R."/>
            <person name="Adams M."/>
            <person name="Lau E."/>
            <person name="Kumar A."/>
            <person name="Macaden R."/>
        </authorList>
    </citation>
    <scope>NUCLEOTIDE SEQUENCE [LARGE SCALE GENOMIC DNA]</scope>
    <source>
        <strain evidence="1 2">GA-0871</strain>
    </source>
</reference>
<evidence type="ECO:0008006" key="3">
    <source>
        <dbReference type="Google" id="ProtNLM"/>
    </source>
</evidence>
<gene>
    <name evidence="1" type="ORF">A5742_17635</name>
</gene>
<accession>A0ABD6QTH1</accession>
<sequence length="233" mass="24451">MVMPARAAADDTDWRSFSGGIAPGATIEQIGQDRGFTCTLGLIAGDPASHRLYGITAGHCDRTGDARSPVVHFSEADSPDVARPLGTYIASRDTDGSTPTGNDELPLYTDAGVIAMQDGVRIASFKIAGVYPVRGVVGDRKDLPYGTEVCKYGMRTGETCGPITVASKYTITAEVRAIHGDSGSALYRKNNDGTVDVIGLASNVDDETGTTQFFWVAPVLKALKLQVCGCGAN</sequence>
<dbReference type="SUPFAM" id="SSF50494">
    <property type="entry name" value="Trypsin-like serine proteases"/>
    <property type="match status" value="1"/>
</dbReference>
<dbReference type="EMBL" id="MBER01000010">
    <property type="protein sequence ID" value="OMC51954.1"/>
    <property type="molecule type" value="Genomic_DNA"/>
</dbReference>
<dbReference type="InterPro" id="IPR009003">
    <property type="entry name" value="Peptidase_S1_PA"/>
</dbReference>
<comment type="caution">
    <text evidence="1">The sequence shown here is derived from an EMBL/GenBank/DDBJ whole genome shotgun (WGS) entry which is preliminary data.</text>
</comment>
<dbReference type="Gene3D" id="2.40.10.10">
    <property type="entry name" value="Trypsin-like serine proteases"/>
    <property type="match status" value="2"/>
</dbReference>
<protein>
    <recommendedName>
        <fullName evidence="3">Trypsin</fullName>
    </recommendedName>
</protein>
<dbReference type="AlphaFoldDB" id="A0ABD6QTH1"/>
<dbReference type="InterPro" id="IPR043504">
    <property type="entry name" value="Peptidase_S1_PA_chymotrypsin"/>
</dbReference>
<organism evidence="1 2">
    <name type="scientific">Mycolicibacterium fortuitum</name>
    <name type="common">Mycobacterium fortuitum</name>
    <dbReference type="NCBI Taxonomy" id="1766"/>
    <lineage>
        <taxon>Bacteria</taxon>
        <taxon>Bacillati</taxon>
        <taxon>Actinomycetota</taxon>
        <taxon>Actinomycetes</taxon>
        <taxon>Mycobacteriales</taxon>
        <taxon>Mycobacteriaceae</taxon>
        <taxon>Mycolicibacterium</taxon>
    </lineage>
</organism>
<proteinExistence type="predicted"/>
<name>A0ABD6QTH1_MYCFO</name>